<evidence type="ECO:0000313" key="2">
    <source>
        <dbReference type="Proteomes" id="UP000242752"/>
    </source>
</evidence>
<accession>A0A2K3YV27</accession>
<dbReference type="EMBL" id="PPRF01000015">
    <property type="protein sequence ID" value="PNZ29456.1"/>
    <property type="molecule type" value="Genomic_DNA"/>
</dbReference>
<dbReference type="Proteomes" id="UP000242752">
    <property type="component" value="Unassembled WGS sequence"/>
</dbReference>
<gene>
    <name evidence="1" type="ORF">CD122_02095</name>
</gene>
<keyword evidence="2" id="KW-1185">Reference proteome</keyword>
<evidence type="ECO:0000313" key="1">
    <source>
        <dbReference type="EMBL" id="PNZ29456.1"/>
    </source>
</evidence>
<dbReference type="AlphaFoldDB" id="A0A2K3YV27"/>
<protein>
    <submittedName>
        <fullName evidence="1">Uncharacterized protein</fullName>
    </submittedName>
</protein>
<organism evidence="1 2">
    <name type="scientific">Staphylococcus rostri</name>
    <dbReference type="NCBI Taxonomy" id="522262"/>
    <lineage>
        <taxon>Bacteria</taxon>
        <taxon>Bacillati</taxon>
        <taxon>Bacillota</taxon>
        <taxon>Bacilli</taxon>
        <taxon>Bacillales</taxon>
        <taxon>Staphylococcaceae</taxon>
        <taxon>Staphylococcus</taxon>
    </lineage>
</organism>
<sequence length="64" mass="7842">MITFRTFHDFVTFLTRILFHYTINHAIAKVRERVKDVRRFAPIAKKPKLEHAFKFQPLIYLWSH</sequence>
<name>A0A2K3YV27_9STAP</name>
<proteinExistence type="predicted"/>
<reference evidence="1 2" key="1">
    <citation type="submission" date="2017-08" db="EMBL/GenBank/DDBJ databases">
        <title>Draft genome sequences of 64 type strains of genus Staph aureus.</title>
        <authorList>
            <person name="Cole K."/>
            <person name="Golubchik T."/>
            <person name="Russell J."/>
            <person name="Foster D."/>
            <person name="Llewelyn M."/>
            <person name="Wilson D."/>
            <person name="Crook D."/>
            <person name="Paul J."/>
        </authorList>
    </citation>
    <scope>NUCLEOTIDE SEQUENCE [LARGE SCALE GENOMIC DNA]</scope>
    <source>
        <strain evidence="1 2">DSM 21968</strain>
    </source>
</reference>
<comment type="caution">
    <text evidence="1">The sequence shown here is derived from an EMBL/GenBank/DDBJ whole genome shotgun (WGS) entry which is preliminary data.</text>
</comment>